<sequence length="997" mass="107406">MFNRGYVKSAPEGQGNSSRGLVINSPPNGGGTEGVGGEGKSSGAGGGKNGSGGLPMTPSSAPVPVSLPNPWAGAESPGFGGGVGGAGVGAGGGGRGQSAHHSTTGKTNSIIRLIKTKNARWVSKSLSKSNEGAGSGCPITKYHRKLLSALWKGETNVTSIHVQLEKQNLDRSGNLAQCAKGLVLILRLMQFGPPGCNFGELLEYVDGLMAAWATMQAQAAWGEANDEGGDSKKSDKKRRQSGGGKKGKVTNSPQACMMVARLASLISLKIRFHSRHQDFGAHYTAPAMPRIFVVKAMTGLLDVGANADAVAEACFHVIEECKKVNDEARVGGVGGGVEEAEAMVNLAIEASFVLAPVLDESALIYNACEKLNNSLADGTGSPAFNSKDGEFGGGGGASTLGALQQSASYVEAVERHEERKGKIETAKGRAGAPCRFVYGSESFVSNLYSEGDVHEMWFKTPMNSVEECCTAMFQLEHGELYAASKRGGKGKDNSNMDFFNDEEMRLNFSGKEVEGGRERPPSFSDLVESSTGKLEELLLTDNKNRRVSSGPPPRRVSLHEKGETEGETEAETEVPPVPPPSASKAERETAGRENRVGSSALQARLARRLEKDAFNSKGGENNTDFDTLRAGTGRNSASGVPEDDDDSHHEEEEEEEEEEEVERGSGPAAGREAELTEEEKRRKEEEQQYHIRFQATNQPWRENMQDEVKALVDGTCSDFESSGIQVKDFDAISDFKEIGAGAFACVYRAKWSGRGTVAVKKLATQIGQPMTVKTIRDFRTEAQLQRTLHHPNIVALLGVCVKPLSLIMEFVPRGNLFALLGDSEVSLDWLQRLKIALGTVKGMAYLHAQTPIIIHRDLKSLNLLLTEDLDCKVTDFGLSRFKASNDDKMTGQCGTYHWMAPEVINSEAYTEKADVYSISIILWEIYTRAIPYDGMKPVQAAMHVIQGGRLMLPDGCPQWFVHLVHSAWDANPENRPGMEYIMLILEKAVKAVSGKAA</sequence>
<proteinExistence type="predicted"/>
<reference evidence="10" key="1">
    <citation type="journal article" date="2023" name="Commun. Biol.">
        <title>Genome analysis of Parmales, the sister group of diatoms, reveals the evolutionary specialization of diatoms from phago-mixotrophs to photoautotrophs.</title>
        <authorList>
            <person name="Ban H."/>
            <person name="Sato S."/>
            <person name="Yoshikawa S."/>
            <person name="Yamada K."/>
            <person name="Nakamura Y."/>
            <person name="Ichinomiya M."/>
            <person name="Sato N."/>
            <person name="Blanc-Mathieu R."/>
            <person name="Endo H."/>
            <person name="Kuwata A."/>
            <person name="Ogata H."/>
        </authorList>
    </citation>
    <scope>NUCLEOTIDE SEQUENCE [LARGE SCALE GENOMIC DNA]</scope>
    <source>
        <strain evidence="10">NIES 3701</strain>
    </source>
</reference>
<feature type="compositionally biased region" description="Basic and acidic residues" evidence="7">
    <location>
        <begin position="584"/>
        <end position="595"/>
    </location>
</feature>
<keyword evidence="4" id="KW-0418">Kinase</keyword>
<dbReference type="PANTHER" id="PTHR44329">
    <property type="entry name" value="SERINE/THREONINE-PROTEIN KINASE TNNI3K-RELATED"/>
    <property type="match status" value="1"/>
</dbReference>
<dbReference type="PROSITE" id="PS00108">
    <property type="entry name" value="PROTEIN_KINASE_ST"/>
    <property type="match status" value="1"/>
</dbReference>
<evidence type="ECO:0000256" key="6">
    <source>
        <dbReference type="PROSITE-ProRule" id="PRU10141"/>
    </source>
</evidence>
<dbReference type="PROSITE" id="PS50011">
    <property type="entry name" value="PROTEIN_KINASE_DOM"/>
    <property type="match status" value="1"/>
</dbReference>
<evidence type="ECO:0000256" key="5">
    <source>
        <dbReference type="ARBA" id="ARBA00022840"/>
    </source>
</evidence>
<keyword evidence="1" id="KW-0723">Serine/threonine-protein kinase</keyword>
<feature type="region of interest" description="Disordered" evidence="7">
    <location>
        <begin position="1"/>
        <end position="107"/>
    </location>
</feature>
<dbReference type="SUPFAM" id="SSF56112">
    <property type="entry name" value="Protein kinase-like (PK-like)"/>
    <property type="match status" value="1"/>
</dbReference>
<feature type="compositionally biased region" description="Basic and acidic residues" evidence="7">
    <location>
        <begin position="511"/>
        <end position="520"/>
    </location>
</feature>
<dbReference type="Pfam" id="PF07714">
    <property type="entry name" value="PK_Tyr_Ser-Thr"/>
    <property type="match status" value="1"/>
</dbReference>
<dbReference type="GO" id="GO:0005524">
    <property type="term" value="F:ATP binding"/>
    <property type="evidence" value="ECO:0007669"/>
    <property type="project" value="UniProtKB-UniRule"/>
</dbReference>
<organism evidence="9 10">
    <name type="scientific">Triparma strigata</name>
    <dbReference type="NCBI Taxonomy" id="1606541"/>
    <lineage>
        <taxon>Eukaryota</taxon>
        <taxon>Sar</taxon>
        <taxon>Stramenopiles</taxon>
        <taxon>Ochrophyta</taxon>
        <taxon>Bolidophyceae</taxon>
        <taxon>Parmales</taxon>
        <taxon>Triparmaceae</taxon>
        <taxon>Triparma</taxon>
    </lineage>
</organism>
<feature type="domain" description="Protein kinase" evidence="8">
    <location>
        <begin position="732"/>
        <end position="989"/>
    </location>
</feature>
<evidence type="ECO:0000256" key="3">
    <source>
        <dbReference type="ARBA" id="ARBA00022741"/>
    </source>
</evidence>
<dbReference type="GO" id="GO:0004674">
    <property type="term" value="F:protein serine/threonine kinase activity"/>
    <property type="evidence" value="ECO:0007669"/>
    <property type="project" value="UniProtKB-KW"/>
</dbReference>
<gene>
    <name evidence="9" type="ORF">TrST_g1767</name>
</gene>
<feature type="compositionally biased region" description="Basic and acidic residues" evidence="7">
    <location>
        <begin position="671"/>
        <end position="688"/>
    </location>
</feature>
<feature type="region of interest" description="Disordered" evidence="7">
    <location>
        <begin position="511"/>
        <end position="688"/>
    </location>
</feature>
<dbReference type="InterPro" id="IPR008271">
    <property type="entry name" value="Ser/Thr_kinase_AS"/>
</dbReference>
<keyword evidence="5 6" id="KW-0067">ATP-binding</keyword>
<dbReference type="Gene3D" id="1.10.510.10">
    <property type="entry name" value="Transferase(Phosphotransferase) domain 1"/>
    <property type="match status" value="1"/>
</dbReference>
<feature type="compositionally biased region" description="Acidic residues" evidence="7">
    <location>
        <begin position="641"/>
        <end position="661"/>
    </location>
</feature>
<feature type="compositionally biased region" description="Gly residues" evidence="7">
    <location>
        <begin position="78"/>
        <end position="96"/>
    </location>
</feature>
<dbReference type="InterPro" id="IPR001245">
    <property type="entry name" value="Ser-Thr/Tyr_kinase_cat_dom"/>
</dbReference>
<evidence type="ECO:0000256" key="4">
    <source>
        <dbReference type="ARBA" id="ARBA00022777"/>
    </source>
</evidence>
<dbReference type="PRINTS" id="PR00109">
    <property type="entry name" value="TYRKINASE"/>
</dbReference>
<dbReference type="PROSITE" id="PS00107">
    <property type="entry name" value="PROTEIN_KINASE_ATP"/>
    <property type="match status" value="1"/>
</dbReference>
<keyword evidence="2" id="KW-0808">Transferase</keyword>
<evidence type="ECO:0000256" key="7">
    <source>
        <dbReference type="SAM" id="MobiDB-lite"/>
    </source>
</evidence>
<dbReference type="AlphaFoldDB" id="A0A9W7C857"/>
<dbReference type="Proteomes" id="UP001165085">
    <property type="component" value="Unassembled WGS sequence"/>
</dbReference>
<dbReference type="SMART" id="SM00220">
    <property type="entry name" value="S_TKc"/>
    <property type="match status" value="1"/>
</dbReference>
<feature type="binding site" evidence="6">
    <location>
        <position position="761"/>
    </location>
    <ligand>
        <name>ATP</name>
        <dbReference type="ChEBI" id="CHEBI:30616"/>
    </ligand>
</feature>
<accession>A0A9W7C857</accession>
<keyword evidence="3 6" id="KW-0547">Nucleotide-binding</keyword>
<dbReference type="PANTHER" id="PTHR44329:SF288">
    <property type="entry name" value="MITOGEN-ACTIVATED PROTEIN KINASE KINASE KINASE 20"/>
    <property type="match status" value="1"/>
</dbReference>
<evidence type="ECO:0000259" key="8">
    <source>
        <dbReference type="PROSITE" id="PS50011"/>
    </source>
</evidence>
<keyword evidence="10" id="KW-1185">Reference proteome</keyword>
<evidence type="ECO:0000256" key="2">
    <source>
        <dbReference type="ARBA" id="ARBA00022679"/>
    </source>
</evidence>
<evidence type="ECO:0000313" key="10">
    <source>
        <dbReference type="Proteomes" id="UP001165085"/>
    </source>
</evidence>
<evidence type="ECO:0000256" key="1">
    <source>
        <dbReference type="ARBA" id="ARBA00022527"/>
    </source>
</evidence>
<dbReference type="InterPro" id="IPR011009">
    <property type="entry name" value="Kinase-like_dom_sf"/>
</dbReference>
<dbReference type="EMBL" id="BRXY01000573">
    <property type="protein sequence ID" value="GMI00945.1"/>
    <property type="molecule type" value="Genomic_DNA"/>
</dbReference>
<feature type="compositionally biased region" description="Gly residues" evidence="7">
    <location>
        <begin position="28"/>
        <end position="53"/>
    </location>
</feature>
<comment type="caution">
    <text evidence="9">The sequence shown here is derived from an EMBL/GenBank/DDBJ whole genome shotgun (WGS) entry which is preliminary data.</text>
</comment>
<name>A0A9W7C857_9STRA</name>
<dbReference type="CDD" id="cd13999">
    <property type="entry name" value="STKc_MAP3K-like"/>
    <property type="match status" value="1"/>
</dbReference>
<feature type="compositionally biased region" description="Basic residues" evidence="7">
    <location>
        <begin position="234"/>
        <end position="248"/>
    </location>
</feature>
<evidence type="ECO:0000313" key="9">
    <source>
        <dbReference type="EMBL" id="GMI00945.1"/>
    </source>
</evidence>
<dbReference type="OrthoDB" id="339325at2759"/>
<protein>
    <recommendedName>
        <fullName evidence="8">Protein kinase domain-containing protein</fullName>
    </recommendedName>
</protein>
<dbReference type="InterPro" id="IPR051681">
    <property type="entry name" value="Ser/Thr_Kinases-Pseudokinases"/>
</dbReference>
<dbReference type="InterPro" id="IPR017441">
    <property type="entry name" value="Protein_kinase_ATP_BS"/>
</dbReference>
<feature type="region of interest" description="Disordered" evidence="7">
    <location>
        <begin position="223"/>
        <end position="251"/>
    </location>
</feature>
<dbReference type="InterPro" id="IPR000719">
    <property type="entry name" value="Prot_kinase_dom"/>
</dbReference>